<evidence type="ECO:0000256" key="1">
    <source>
        <dbReference type="SAM" id="Phobius"/>
    </source>
</evidence>
<dbReference type="Pfam" id="PF20455">
    <property type="entry name" value="DUF6708"/>
    <property type="match status" value="1"/>
</dbReference>
<dbReference type="EMBL" id="VMHM01000010">
    <property type="protein sequence ID" value="TSJ98500.1"/>
    <property type="molecule type" value="Genomic_DNA"/>
</dbReference>
<keyword evidence="1" id="KW-0472">Membrane</keyword>
<comment type="caution">
    <text evidence="3">The sequence shown here is derived from an EMBL/GenBank/DDBJ whole genome shotgun (WGS) entry which is preliminary data.</text>
</comment>
<keyword evidence="1" id="KW-0812">Transmembrane</keyword>
<dbReference type="Proteomes" id="UP000319483">
    <property type="component" value="Unassembled WGS sequence"/>
</dbReference>
<feature type="transmembrane region" description="Helical" evidence="1">
    <location>
        <begin position="86"/>
        <end position="107"/>
    </location>
</feature>
<name>A0A556SBH8_9GAMM</name>
<evidence type="ECO:0000313" key="3">
    <source>
        <dbReference type="EMBL" id="TSJ98500.1"/>
    </source>
</evidence>
<gene>
    <name evidence="3" type="ORF">FPQ15_08290</name>
</gene>
<dbReference type="AlphaFoldDB" id="A0A556SBH8"/>
<evidence type="ECO:0000259" key="2">
    <source>
        <dbReference type="Pfam" id="PF20455"/>
    </source>
</evidence>
<dbReference type="RefSeq" id="WP_144092083.1">
    <property type="nucleotide sequence ID" value="NZ_VMHM01000010.1"/>
</dbReference>
<reference evidence="3 4" key="1">
    <citation type="submission" date="2019-07" db="EMBL/GenBank/DDBJ databases">
        <title>Gilliamella genomes.</title>
        <authorList>
            <person name="Zheng H."/>
        </authorList>
    </citation>
    <scope>NUCLEOTIDE SEQUENCE [LARGE SCALE GENOMIC DNA]</scope>
    <source>
        <strain evidence="3 4">W8127</strain>
    </source>
</reference>
<feature type="transmembrane region" description="Helical" evidence="1">
    <location>
        <begin position="50"/>
        <end position="74"/>
    </location>
</feature>
<sequence length="277" mass="32439">MPSQYRPQILGWIGDLDKGSKNISGADDRLLYANDNYCAFLRKTSSDQIFYLYIFTIAFILSIPLIYLSITIILDLDLDLDSDENTLIFITFIVMLIASFVGLYLSIPEIYQNLFTRRGCPIIFNRKTNKVYINESYFFNFTSFKNPIHFLQPNKKRIKEYDWADLHGVVVHNFSTYSLNTTILMVCEPGTHKTIDHVLLDPLRYGIGSYQVWGWVNNFMCFNDLISLNDGKYTWEQETPFKKDIIQDQGWPEWMVEAFNALSPEHLTEIKQKYHVQ</sequence>
<organism evidence="3 4">
    <name type="scientific">Gilliamella apicola</name>
    <dbReference type="NCBI Taxonomy" id="1196095"/>
    <lineage>
        <taxon>Bacteria</taxon>
        <taxon>Pseudomonadati</taxon>
        <taxon>Pseudomonadota</taxon>
        <taxon>Gammaproteobacteria</taxon>
        <taxon>Orbales</taxon>
        <taxon>Orbaceae</taxon>
        <taxon>Gilliamella</taxon>
    </lineage>
</organism>
<dbReference type="InterPro" id="IPR046554">
    <property type="entry name" value="DUF6708"/>
</dbReference>
<keyword evidence="1" id="KW-1133">Transmembrane helix</keyword>
<protein>
    <recommendedName>
        <fullName evidence="2">DUF6708 domain-containing protein</fullName>
    </recommendedName>
</protein>
<evidence type="ECO:0000313" key="4">
    <source>
        <dbReference type="Proteomes" id="UP000319483"/>
    </source>
</evidence>
<accession>A0A556SBH8</accession>
<proteinExistence type="predicted"/>
<feature type="domain" description="DUF6708" evidence="2">
    <location>
        <begin position="101"/>
        <end position="226"/>
    </location>
</feature>